<name>A0AAD9DBZ8_9STRA</name>
<dbReference type="GO" id="GO:0005484">
    <property type="term" value="F:SNAP receptor activity"/>
    <property type="evidence" value="ECO:0007669"/>
    <property type="project" value="TreeGrafter"/>
</dbReference>
<sequence>MSFQDVGRGGRSTRPPQRRGPQQGYSNHGGAFSSAAAGNGRSPPPSSNPNNNTNSSYDHISDSILQYQKNVALLERMSLKLHTPEETPVLQTQYTLQIDVITQLGQRIETQLSAADKRLATMSRSEAAGCRTTHVKLNRDYRMVEQKYKNVMLDVRKRKGVAEARRRERRMEEERRVLETNGSRGSNGVDLNGGGGGVGGGDLSEEGVRWQMQIQEDRINEEIMREREEEIRNIHKGMHTVNEIYKDLAHLVDNQQEGVDQIENQMENAKDNTASGLKHIEKANEASSSQCVIS</sequence>
<dbReference type="InterPro" id="IPR010989">
    <property type="entry name" value="SNARE"/>
</dbReference>
<accession>A0AAD9DBZ8</accession>
<keyword evidence="2" id="KW-0175">Coiled coil</keyword>
<dbReference type="PANTHER" id="PTHR19957">
    <property type="entry name" value="SYNTAXIN"/>
    <property type="match status" value="1"/>
</dbReference>
<dbReference type="PANTHER" id="PTHR19957:SF38">
    <property type="entry name" value="LD27581P"/>
    <property type="match status" value="1"/>
</dbReference>
<comment type="similarity">
    <text evidence="1">Belongs to the syntaxin family.</text>
</comment>
<dbReference type="GO" id="GO:0048278">
    <property type="term" value="P:vesicle docking"/>
    <property type="evidence" value="ECO:0007669"/>
    <property type="project" value="TreeGrafter"/>
</dbReference>
<evidence type="ECO:0000256" key="3">
    <source>
        <dbReference type="SAM" id="MobiDB-lite"/>
    </source>
</evidence>
<comment type="caution">
    <text evidence="5">The sequence shown here is derived from an EMBL/GenBank/DDBJ whole genome shotgun (WGS) entry which is preliminary data.</text>
</comment>
<dbReference type="EMBL" id="JATAAI010000016">
    <property type="protein sequence ID" value="KAK1740130.1"/>
    <property type="molecule type" value="Genomic_DNA"/>
</dbReference>
<organism evidence="5 6">
    <name type="scientific">Skeletonema marinoi</name>
    <dbReference type="NCBI Taxonomy" id="267567"/>
    <lineage>
        <taxon>Eukaryota</taxon>
        <taxon>Sar</taxon>
        <taxon>Stramenopiles</taxon>
        <taxon>Ochrophyta</taxon>
        <taxon>Bacillariophyta</taxon>
        <taxon>Coscinodiscophyceae</taxon>
        <taxon>Thalassiosirophycidae</taxon>
        <taxon>Thalassiosirales</taxon>
        <taxon>Skeletonemataceae</taxon>
        <taxon>Skeletonema</taxon>
        <taxon>Skeletonema marinoi-dohrnii complex</taxon>
    </lineage>
</organism>
<gene>
    <name evidence="5" type="ORF">QTG54_009080</name>
</gene>
<keyword evidence="6" id="KW-1185">Reference proteome</keyword>
<feature type="compositionally biased region" description="Basic and acidic residues" evidence="3">
    <location>
        <begin position="166"/>
        <end position="178"/>
    </location>
</feature>
<evidence type="ECO:0000259" key="4">
    <source>
        <dbReference type="PROSITE" id="PS50192"/>
    </source>
</evidence>
<evidence type="ECO:0000256" key="2">
    <source>
        <dbReference type="SAM" id="Coils"/>
    </source>
</evidence>
<dbReference type="GO" id="GO:0000149">
    <property type="term" value="F:SNARE binding"/>
    <property type="evidence" value="ECO:0007669"/>
    <property type="project" value="TreeGrafter"/>
</dbReference>
<feature type="region of interest" description="Disordered" evidence="3">
    <location>
        <begin position="1"/>
        <end position="58"/>
    </location>
</feature>
<reference evidence="5" key="1">
    <citation type="submission" date="2023-06" db="EMBL/GenBank/DDBJ databases">
        <title>Survivors Of The Sea: Transcriptome response of Skeletonema marinoi to long-term dormancy.</title>
        <authorList>
            <person name="Pinder M.I.M."/>
            <person name="Kourtchenko O."/>
            <person name="Robertson E.K."/>
            <person name="Larsson T."/>
            <person name="Maumus F."/>
            <person name="Osuna-Cruz C.M."/>
            <person name="Vancaester E."/>
            <person name="Stenow R."/>
            <person name="Vandepoele K."/>
            <person name="Ploug H."/>
            <person name="Bruchert V."/>
            <person name="Godhe A."/>
            <person name="Topel M."/>
        </authorList>
    </citation>
    <scope>NUCLEOTIDE SEQUENCE</scope>
    <source>
        <strain evidence="5">R05AC</strain>
    </source>
</reference>
<dbReference type="GO" id="GO:0006886">
    <property type="term" value="P:intracellular protein transport"/>
    <property type="evidence" value="ECO:0007669"/>
    <property type="project" value="TreeGrafter"/>
</dbReference>
<dbReference type="InterPro" id="IPR000727">
    <property type="entry name" value="T_SNARE_dom"/>
</dbReference>
<dbReference type="InterPro" id="IPR006011">
    <property type="entry name" value="Syntaxin_N"/>
</dbReference>
<dbReference type="AlphaFoldDB" id="A0AAD9DBZ8"/>
<protein>
    <submittedName>
        <fullName evidence="5">Syntaxin</fullName>
    </submittedName>
</protein>
<dbReference type="InterPro" id="IPR045242">
    <property type="entry name" value="Syntaxin"/>
</dbReference>
<dbReference type="Gene3D" id="1.20.58.70">
    <property type="match status" value="1"/>
</dbReference>
<dbReference type="GO" id="GO:0031201">
    <property type="term" value="C:SNARE complex"/>
    <property type="evidence" value="ECO:0007669"/>
    <property type="project" value="TreeGrafter"/>
</dbReference>
<dbReference type="SMART" id="SM00397">
    <property type="entry name" value="t_SNARE"/>
    <property type="match status" value="1"/>
</dbReference>
<feature type="region of interest" description="Disordered" evidence="3">
    <location>
        <begin position="166"/>
        <end position="195"/>
    </location>
</feature>
<evidence type="ECO:0000256" key="1">
    <source>
        <dbReference type="ARBA" id="ARBA00009063"/>
    </source>
</evidence>
<dbReference type="CDD" id="cd15840">
    <property type="entry name" value="SNARE_Qa"/>
    <property type="match status" value="1"/>
</dbReference>
<evidence type="ECO:0000313" key="6">
    <source>
        <dbReference type="Proteomes" id="UP001224775"/>
    </source>
</evidence>
<evidence type="ECO:0000313" key="5">
    <source>
        <dbReference type="EMBL" id="KAK1740130.1"/>
    </source>
</evidence>
<dbReference type="PROSITE" id="PS50192">
    <property type="entry name" value="T_SNARE"/>
    <property type="match status" value="1"/>
</dbReference>
<dbReference type="GO" id="GO:0006906">
    <property type="term" value="P:vesicle fusion"/>
    <property type="evidence" value="ECO:0007669"/>
    <property type="project" value="TreeGrafter"/>
</dbReference>
<feature type="compositionally biased region" description="Low complexity" evidence="3">
    <location>
        <begin position="26"/>
        <end position="41"/>
    </location>
</feature>
<dbReference type="SUPFAM" id="SSF47661">
    <property type="entry name" value="t-snare proteins"/>
    <property type="match status" value="1"/>
</dbReference>
<dbReference type="Gene3D" id="1.20.5.110">
    <property type="match status" value="1"/>
</dbReference>
<proteinExistence type="inferred from homology"/>
<dbReference type="Pfam" id="PF14523">
    <property type="entry name" value="Syntaxin_2"/>
    <property type="match status" value="1"/>
</dbReference>
<dbReference type="GO" id="GO:0012505">
    <property type="term" value="C:endomembrane system"/>
    <property type="evidence" value="ECO:0007669"/>
    <property type="project" value="TreeGrafter"/>
</dbReference>
<feature type="domain" description="T-SNARE coiled-coil homology" evidence="4">
    <location>
        <begin position="221"/>
        <end position="283"/>
    </location>
</feature>
<feature type="coiled-coil region" evidence="2">
    <location>
        <begin position="245"/>
        <end position="272"/>
    </location>
</feature>
<dbReference type="Proteomes" id="UP001224775">
    <property type="component" value="Unassembled WGS sequence"/>
</dbReference>